<keyword evidence="10" id="KW-0732">Signal</keyword>
<evidence type="ECO:0000256" key="10">
    <source>
        <dbReference type="SAM" id="SignalP"/>
    </source>
</evidence>
<evidence type="ECO:0000256" key="8">
    <source>
        <dbReference type="ARBA" id="ARBA00023224"/>
    </source>
</evidence>
<feature type="signal peptide" evidence="10">
    <location>
        <begin position="1"/>
        <end position="17"/>
    </location>
</feature>
<dbReference type="Proteomes" id="UP000887575">
    <property type="component" value="Unassembled WGS sequence"/>
</dbReference>
<dbReference type="PROSITE" id="PS50262">
    <property type="entry name" value="G_PROTEIN_RECEP_F1_2"/>
    <property type="match status" value="1"/>
</dbReference>
<evidence type="ECO:0000256" key="5">
    <source>
        <dbReference type="ARBA" id="ARBA00023040"/>
    </source>
</evidence>
<evidence type="ECO:0000313" key="13">
    <source>
        <dbReference type="WBParaSite" id="MBELARI_LOCUS3269"/>
    </source>
</evidence>
<dbReference type="InterPro" id="IPR017452">
    <property type="entry name" value="GPCR_Rhodpsn_7TM"/>
</dbReference>
<dbReference type="WBParaSite" id="MBELARI_LOCUS3269">
    <property type="protein sequence ID" value="MBELARI_LOCUS3269"/>
    <property type="gene ID" value="MBELARI_LOCUS3269"/>
</dbReference>
<dbReference type="AlphaFoldDB" id="A0AAF3F8P2"/>
<dbReference type="GO" id="GO:0008528">
    <property type="term" value="F:G protein-coupled peptide receptor activity"/>
    <property type="evidence" value="ECO:0007669"/>
    <property type="project" value="TreeGrafter"/>
</dbReference>
<evidence type="ECO:0000256" key="6">
    <source>
        <dbReference type="ARBA" id="ARBA00023136"/>
    </source>
</evidence>
<evidence type="ECO:0000256" key="1">
    <source>
        <dbReference type="ARBA" id="ARBA00004651"/>
    </source>
</evidence>
<keyword evidence="7" id="KW-0675">Receptor</keyword>
<feature type="domain" description="G-protein coupled receptors family 1 profile" evidence="11">
    <location>
        <begin position="6"/>
        <end position="109"/>
    </location>
</feature>
<keyword evidence="5" id="KW-0297">G-protein coupled receptor</keyword>
<dbReference type="SUPFAM" id="SSF81321">
    <property type="entry name" value="Family A G protein-coupled receptor-like"/>
    <property type="match status" value="1"/>
</dbReference>
<dbReference type="GO" id="GO:0007218">
    <property type="term" value="P:neuropeptide signaling pathway"/>
    <property type="evidence" value="ECO:0007669"/>
    <property type="project" value="TreeGrafter"/>
</dbReference>
<keyword evidence="6 9" id="KW-0472">Membrane</keyword>
<keyword evidence="8" id="KW-0807">Transducer</keyword>
<organism evidence="12 13">
    <name type="scientific">Mesorhabditis belari</name>
    <dbReference type="NCBI Taxonomy" id="2138241"/>
    <lineage>
        <taxon>Eukaryota</taxon>
        <taxon>Metazoa</taxon>
        <taxon>Ecdysozoa</taxon>
        <taxon>Nematoda</taxon>
        <taxon>Chromadorea</taxon>
        <taxon>Rhabditida</taxon>
        <taxon>Rhabditina</taxon>
        <taxon>Rhabditomorpha</taxon>
        <taxon>Rhabditoidea</taxon>
        <taxon>Rhabditidae</taxon>
        <taxon>Mesorhabditinae</taxon>
        <taxon>Mesorhabditis</taxon>
    </lineage>
</organism>
<keyword evidence="2" id="KW-1003">Cell membrane</keyword>
<comment type="subcellular location">
    <subcellularLocation>
        <location evidence="1">Cell membrane</location>
        <topology evidence="1">Multi-pass membrane protein</topology>
    </subcellularLocation>
</comment>
<reference evidence="13" key="1">
    <citation type="submission" date="2024-02" db="UniProtKB">
        <authorList>
            <consortium name="WormBaseParasite"/>
        </authorList>
    </citation>
    <scope>IDENTIFICATION</scope>
</reference>
<dbReference type="PANTHER" id="PTHR24230:SF154">
    <property type="entry name" value="G-PROTEIN COUPLED RECEPTORS FAMILY 1 PROFILE DOMAIN-CONTAINING PROTEIN"/>
    <property type="match status" value="1"/>
</dbReference>
<name>A0AAF3F8P2_9BILA</name>
<proteinExistence type="predicted"/>
<protein>
    <recommendedName>
        <fullName evidence="11">G-protein coupled receptors family 1 profile domain-containing protein</fullName>
    </recommendedName>
</protein>
<dbReference type="PANTHER" id="PTHR24230">
    <property type="entry name" value="G-PROTEIN COUPLED RECEPTOR"/>
    <property type="match status" value="1"/>
</dbReference>
<keyword evidence="4 9" id="KW-1133">Transmembrane helix</keyword>
<dbReference type="Gene3D" id="1.20.1070.10">
    <property type="entry name" value="Rhodopsin 7-helix transmembrane proteins"/>
    <property type="match status" value="1"/>
</dbReference>
<accession>A0AAF3F8P2</accession>
<evidence type="ECO:0000256" key="9">
    <source>
        <dbReference type="SAM" id="Phobius"/>
    </source>
</evidence>
<evidence type="ECO:0000313" key="12">
    <source>
        <dbReference type="Proteomes" id="UP000887575"/>
    </source>
</evidence>
<feature type="transmembrane region" description="Helical" evidence="9">
    <location>
        <begin position="76"/>
        <end position="97"/>
    </location>
</feature>
<dbReference type="GO" id="GO:0005886">
    <property type="term" value="C:plasma membrane"/>
    <property type="evidence" value="ECO:0007669"/>
    <property type="project" value="UniProtKB-SubCell"/>
</dbReference>
<evidence type="ECO:0000256" key="7">
    <source>
        <dbReference type="ARBA" id="ARBA00023170"/>
    </source>
</evidence>
<keyword evidence="3 9" id="KW-0812">Transmembrane</keyword>
<evidence type="ECO:0000256" key="4">
    <source>
        <dbReference type="ARBA" id="ARBA00022989"/>
    </source>
</evidence>
<evidence type="ECO:0000256" key="2">
    <source>
        <dbReference type="ARBA" id="ARBA00022475"/>
    </source>
</evidence>
<feature type="chain" id="PRO_5041904797" description="G-protein coupled receptors family 1 profile domain-containing protein" evidence="10">
    <location>
        <begin position="18"/>
        <end position="109"/>
    </location>
</feature>
<sequence length="109" mass="12385">MIAILLNLIVFGKLLRASRTPTARTSFLAGPYHMTSFTLFKLNLCVTDFIILFHGLGKIVWLFTVEWHFGNYGCKFYMFLSALGFYANSNVIVAIGLDRLKVVYTSHVQ</sequence>
<evidence type="ECO:0000256" key="3">
    <source>
        <dbReference type="ARBA" id="ARBA00022692"/>
    </source>
</evidence>
<dbReference type="InterPro" id="IPR000276">
    <property type="entry name" value="GPCR_Rhodpsn"/>
</dbReference>
<dbReference type="Pfam" id="PF00001">
    <property type="entry name" value="7tm_1"/>
    <property type="match status" value="1"/>
</dbReference>
<keyword evidence="12" id="KW-1185">Reference proteome</keyword>
<evidence type="ECO:0000259" key="11">
    <source>
        <dbReference type="PROSITE" id="PS50262"/>
    </source>
</evidence>
<feature type="transmembrane region" description="Helical" evidence="9">
    <location>
        <begin position="41"/>
        <end position="64"/>
    </location>
</feature>